<keyword evidence="4" id="KW-0112">Calmodulin-binding</keyword>
<comment type="caution">
    <text evidence="6">The sequence shown here is derived from an EMBL/GenBank/DDBJ whole genome shotgun (WGS) entry which is preliminary data.</text>
</comment>
<dbReference type="GO" id="GO:0000278">
    <property type="term" value="P:mitotic cell cycle"/>
    <property type="evidence" value="ECO:0007669"/>
    <property type="project" value="TreeGrafter"/>
</dbReference>
<feature type="region of interest" description="Disordered" evidence="5">
    <location>
        <begin position="371"/>
        <end position="506"/>
    </location>
</feature>
<dbReference type="PROSITE" id="PS50096">
    <property type="entry name" value="IQ"/>
    <property type="match status" value="13"/>
</dbReference>
<feature type="region of interest" description="Disordered" evidence="5">
    <location>
        <begin position="525"/>
        <end position="577"/>
    </location>
</feature>
<name>K0TMD5_THAOC</name>
<evidence type="ECO:0000313" key="7">
    <source>
        <dbReference type="Proteomes" id="UP000266841"/>
    </source>
</evidence>
<evidence type="ECO:0000256" key="4">
    <source>
        <dbReference type="ARBA" id="ARBA00022860"/>
    </source>
</evidence>
<feature type="region of interest" description="Disordered" evidence="5">
    <location>
        <begin position="278"/>
        <end position="313"/>
    </location>
</feature>
<keyword evidence="3" id="KW-0677">Repeat</keyword>
<comment type="subcellular location">
    <subcellularLocation>
        <location evidence="1">Cytoplasm</location>
    </subcellularLocation>
</comment>
<feature type="compositionally biased region" description="Polar residues" evidence="5">
    <location>
        <begin position="340"/>
        <end position="353"/>
    </location>
</feature>
<gene>
    <name evidence="6" type="ORF">THAOC_02144</name>
</gene>
<feature type="region of interest" description="Disordered" evidence="5">
    <location>
        <begin position="328"/>
        <end position="353"/>
    </location>
</feature>
<feature type="compositionally biased region" description="Basic and acidic residues" evidence="5">
    <location>
        <begin position="394"/>
        <end position="411"/>
    </location>
</feature>
<evidence type="ECO:0000256" key="5">
    <source>
        <dbReference type="SAM" id="MobiDB-lite"/>
    </source>
</evidence>
<dbReference type="SMART" id="SM00015">
    <property type="entry name" value="IQ"/>
    <property type="match status" value="26"/>
</dbReference>
<feature type="non-terminal residue" evidence="6">
    <location>
        <position position="2162"/>
    </location>
</feature>
<accession>K0TMD5</accession>
<dbReference type="GO" id="GO:0000922">
    <property type="term" value="C:spindle pole"/>
    <property type="evidence" value="ECO:0007669"/>
    <property type="project" value="TreeGrafter"/>
</dbReference>
<keyword evidence="7" id="KW-1185">Reference proteome</keyword>
<dbReference type="InterPro" id="IPR000048">
    <property type="entry name" value="IQ_motif_EF-hand-BS"/>
</dbReference>
<dbReference type="Pfam" id="PF00612">
    <property type="entry name" value="IQ"/>
    <property type="match status" value="8"/>
</dbReference>
<dbReference type="SUPFAM" id="SSF52540">
    <property type="entry name" value="P-loop containing nucleoside triphosphate hydrolases"/>
    <property type="match status" value="2"/>
</dbReference>
<dbReference type="Proteomes" id="UP000266841">
    <property type="component" value="Unassembled WGS sequence"/>
</dbReference>
<feature type="region of interest" description="Disordered" evidence="5">
    <location>
        <begin position="66"/>
        <end position="265"/>
    </location>
</feature>
<dbReference type="GO" id="GO:0005516">
    <property type="term" value="F:calmodulin binding"/>
    <property type="evidence" value="ECO:0007669"/>
    <property type="project" value="UniProtKB-KW"/>
</dbReference>
<feature type="region of interest" description="Disordered" evidence="5">
    <location>
        <begin position="1"/>
        <end position="24"/>
    </location>
</feature>
<evidence type="ECO:0000313" key="6">
    <source>
        <dbReference type="EMBL" id="EJK76111.1"/>
    </source>
</evidence>
<feature type="region of interest" description="Disordered" evidence="5">
    <location>
        <begin position="662"/>
        <end position="697"/>
    </location>
</feature>
<dbReference type="GO" id="GO:0005737">
    <property type="term" value="C:cytoplasm"/>
    <property type="evidence" value="ECO:0007669"/>
    <property type="project" value="UniProtKB-SubCell"/>
</dbReference>
<proteinExistence type="predicted"/>
<feature type="compositionally biased region" description="Basic residues" evidence="5">
    <location>
        <begin position="173"/>
        <end position="192"/>
    </location>
</feature>
<feature type="compositionally biased region" description="Basic and acidic residues" evidence="5">
    <location>
        <begin position="371"/>
        <end position="387"/>
    </location>
</feature>
<feature type="compositionally biased region" description="Polar residues" evidence="5">
    <location>
        <begin position="525"/>
        <end position="536"/>
    </location>
</feature>
<dbReference type="GO" id="GO:0051295">
    <property type="term" value="P:establishment of meiotic spindle localization"/>
    <property type="evidence" value="ECO:0007669"/>
    <property type="project" value="TreeGrafter"/>
</dbReference>
<dbReference type="PANTHER" id="PTHR22706">
    <property type="entry name" value="ASSEMBLY FACTOR FOR SPINDLE MICROTUBULES"/>
    <property type="match status" value="1"/>
</dbReference>
<dbReference type="eggNOG" id="KOG0160">
    <property type="taxonomic scope" value="Eukaryota"/>
</dbReference>
<organism evidence="6 7">
    <name type="scientific">Thalassiosira oceanica</name>
    <name type="common">Marine diatom</name>
    <dbReference type="NCBI Taxonomy" id="159749"/>
    <lineage>
        <taxon>Eukaryota</taxon>
        <taxon>Sar</taxon>
        <taxon>Stramenopiles</taxon>
        <taxon>Ochrophyta</taxon>
        <taxon>Bacillariophyta</taxon>
        <taxon>Coscinodiscophyceae</taxon>
        <taxon>Thalassiosirophycidae</taxon>
        <taxon>Thalassiosirales</taxon>
        <taxon>Thalassiosiraceae</taxon>
        <taxon>Thalassiosira</taxon>
    </lineage>
</organism>
<dbReference type="OrthoDB" id="2148418at2759"/>
<dbReference type="GO" id="GO:0007051">
    <property type="term" value="P:spindle organization"/>
    <property type="evidence" value="ECO:0007669"/>
    <property type="project" value="TreeGrafter"/>
</dbReference>
<dbReference type="Gene3D" id="1.20.5.190">
    <property type="match status" value="5"/>
</dbReference>
<evidence type="ECO:0000256" key="3">
    <source>
        <dbReference type="ARBA" id="ARBA00022737"/>
    </source>
</evidence>
<feature type="compositionally biased region" description="Basic and acidic residues" evidence="5">
    <location>
        <begin position="104"/>
        <end position="115"/>
    </location>
</feature>
<dbReference type="InterPro" id="IPR027417">
    <property type="entry name" value="P-loop_NTPase"/>
</dbReference>
<reference evidence="6 7" key="1">
    <citation type="journal article" date="2012" name="Genome Biol.">
        <title>Genome and low-iron response of an oceanic diatom adapted to chronic iron limitation.</title>
        <authorList>
            <person name="Lommer M."/>
            <person name="Specht M."/>
            <person name="Roy A.S."/>
            <person name="Kraemer L."/>
            <person name="Andreson R."/>
            <person name="Gutowska M.A."/>
            <person name="Wolf J."/>
            <person name="Bergner S.V."/>
            <person name="Schilhabel M.B."/>
            <person name="Klostermeier U.C."/>
            <person name="Beiko R.G."/>
            <person name="Rosenstiel P."/>
            <person name="Hippler M."/>
            <person name="Laroche J."/>
        </authorList>
    </citation>
    <scope>NUCLEOTIDE SEQUENCE [LARGE SCALE GENOMIC DNA]</scope>
    <source>
        <strain evidence="6 7">CCMP1005</strain>
    </source>
</reference>
<dbReference type="EMBL" id="AGNL01002529">
    <property type="protein sequence ID" value="EJK76111.1"/>
    <property type="molecule type" value="Genomic_DNA"/>
</dbReference>
<keyword evidence="2" id="KW-0963">Cytoplasm</keyword>
<feature type="compositionally biased region" description="Low complexity" evidence="5">
    <location>
        <begin position="7"/>
        <end position="18"/>
    </location>
</feature>
<sequence>MSDRSVDSISSSGSLLVSPPRPPTEVVDHVQLTALPALPAAPLTAARSMTNAQQYGWEHVQEWLEDSDSLEGQQSEHSSHRQRRSRPRNNGGLSRSVHSTSSKRSSESSDDERPNKFLASLLTTPSIIAVGPSTPSPRKLPKSQRRSPDDDYGSPVHGSRNVFFSTRSAVSRRNSRRRTPKKAVRRNNRGGKVHPAVVGDSTGLFMNSPVRPRQNAKVRPMPQHRTGLYEEQYSNESVPRPHPIPVDPNVLHFDSQSQRQHNQHHFDQRRYPNLQAYHSSDTSQQHSSQRYPNYHPNFDSQHGPQPRPVPTPLQAASDMHQYQQYGSAGFDLTPRPRQMIQPQQEPGENYIPQPQNAVYPMPLDEEPRLEQRIPAHTSEGERFTTSDRRRRHTERTSRKSEGFVDSHDSFNSRHGQNLLEDPYNAELYPRSDQSGSLLSHWLPPSPTRKSRKQGGNEFYHDGDAYYGPNSPLQRKAPEPLTMGTVTATTQPPPERGPSTQRPRKHTSILKRGDKGRIINRVSFPTGETTEYSPEQVLSSEEEELEPRRAPIPMPKWKSGGYGVRNHKSKKKAGMKDSVLRTTARIQSFPGSPSNSGDLQTIEHAGDKLQHAHIEELSDEDEPSHNEFVGPQFLFDEEVARPIEESSDDESLLVDSVHSGPRTIEEDLNLLPGNRSSDDRLLDDSSQSEPNPETEESLGAVVSEEMRRAGDMATNVKRHDLDNNDEMFERLAVIIQTRVRSYLTRQNYYKFHTAASTIQRRFRAYSLWSLTCTLKVDGPSRDEIPQELSYSVERVRQNTDPRDLAFLLDQCSALQRRQYFEYHSYILSMLQSKLDEMDIRNIDFNSTSVVNIKKCVKLLRQHEEYHRFHRSMIIVQGSIRHQVGTESPQSVTVIEEDKSPVEIADQIEHYAKINNGVVLLQALVRGVIARRAILLARFHRSSPPTETSIQAIEISCVESSGDDLTSMDIEYYLKIGLGFTRLQAVVRSVQCRKMCQQHRIAMNGASIKIQARARAYIEVGNYRRTLRKIMRLQARVRGMFVRSHGDADNTRILDGITAFQAKVRGAIGRSIYEQKLLSRLRNSSAVTIQSALRTCLARNRYIAVRAAIITLQCRVRGIQARASAMRRLLETQSAILIQSVFRGIKQKVSFKKTESGFVALQSRVRSRIATRTYLQMFYSAIRIQSLLRGNSARRRHKAILLTLYMNTAALAIQTSFRSFSELRRYSALRAGVIKLQACIRRMLTQRTAKRYRNSAIVLQSTTRAFVARAKFNLVKSGLVALQSQFRRSRVIPIAKQSKAATAIQASTRSWLSRVNLTREETAQAEESHLNAAARMIQSSTLAWLARRRVTRSHLAEQECAATRIQAVYRAWQCQSYFFVLTACAARIQRLYRQHCIAGNGSGRRAEFERSIRRSILLLSALKALKSRSIVDRISEAKEVASDSSSLDLCNTFARLHLRDEPLNHAESGSTVRDEDRALPLADQHHCQSALDQAVVTIQIRWRDRLQLDLTSRKSAATTIQSLARMKRCQAIANEMKADAAKCYSAVRIQAAARSWICRLMIARRMGREEQAARRHAAAVDIQSIVRSRQCQRLFARYRYEQKRTTERSAAIMIQRFARTICCKKMLLQRAETRLEVNSAIAIQSAVRGMIIRNSGSPFPHRSLDSSTINDRLGTEEVKIISIAHTLLTTDGEDATESIDNLGASREDSIRLLQRVIRGHIARQKICIANFSATRIQRFVRSSVEVATLPLHRKYQADLIAAVTTLQQRWRSSQCDRIARREYCSIRLQSIVRSKLCRNKLALASNSATKIQSSYRRYRVESRNEWASEMECDLKRQVLSAILIQSAVRSRQSRFELHRLQADEARRIENFAATMIQSFARMRRCRSIMLIMRRDLLEARERSAVGIQAIARMHLAQSKFDTANKNARIIQLWWKDKRTLSRLTKNEFVSSVQRLSCLQRQFHHASKSNSNPSQAIDENTSARTIQANARQWLARNELSTRRDEHERRAKATITIQSVVRSHQSHLEVTRRREACARKTLVIRSDAATKIQSILRVRQSRMELLDRRSKLAHLRSQSAVLIQRQIRTYTQAQKFDTANKNARIIQLWWKDKRALSRSTKNEFAVAVNRTLYLKRQIHLLASHPGPDSNETAIASAVVLIQSLVR</sequence>
<evidence type="ECO:0000256" key="2">
    <source>
        <dbReference type="ARBA" id="ARBA00022490"/>
    </source>
</evidence>
<protein>
    <submittedName>
        <fullName evidence="6">Uncharacterized protein</fullName>
    </submittedName>
</protein>
<dbReference type="InterPro" id="IPR051185">
    <property type="entry name" value="ASPM"/>
</dbReference>
<evidence type="ECO:0000256" key="1">
    <source>
        <dbReference type="ARBA" id="ARBA00004496"/>
    </source>
</evidence>
<dbReference type="PANTHER" id="PTHR22706:SF1">
    <property type="entry name" value="ASSEMBLY FACTOR FOR SPINDLE MICROTUBULES"/>
    <property type="match status" value="1"/>
</dbReference>
<feature type="compositionally biased region" description="Low complexity" evidence="5">
    <location>
        <begin position="94"/>
        <end position="103"/>
    </location>
</feature>
<feature type="compositionally biased region" description="Low complexity" evidence="5">
    <location>
        <begin position="278"/>
        <end position="289"/>
    </location>
</feature>